<comment type="similarity">
    <text evidence="1 2">Belongs to the ArsC family.</text>
</comment>
<comment type="caution">
    <text evidence="3">The sequence shown here is derived from an EMBL/GenBank/DDBJ whole genome shotgun (WGS) entry which is preliminary data.</text>
</comment>
<dbReference type="Gene3D" id="3.40.30.10">
    <property type="entry name" value="Glutaredoxin"/>
    <property type="match status" value="1"/>
</dbReference>
<proteinExistence type="inferred from homology"/>
<accession>A0A928UZY0</accession>
<gene>
    <name evidence="3" type="ORF">C4F49_16005</name>
</gene>
<dbReference type="SUPFAM" id="SSF52833">
    <property type="entry name" value="Thioredoxin-like"/>
    <property type="match status" value="1"/>
</dbReference>
<dbReference type="RefSeq" id="WP_196937035.1">
    <property type="nucleotide sequence ID" value="NZ_MU158698.1"/>
</dbReference>
<dbReference type="PANTHER" id="PTHR30041">
    <property type="entry name" value="ARSENATE REDUCTASE"/>
    <property type="match status" value="1"/>
</dbReference>
<protein>
    <submittedName>
        <fullName evidence="3">Arsenate reductase</fullName>
    </submittedName>
</protein>
<dbReference type="InterPro" id="IPR006660">
    <property type="entry name" value="Arsenate_reductase-like"/>
</dbReference>
<dbReference type="NCBIfam" id="TIGR01617">
    <property type="entry name" value="arsC_related"/>
    <property type="match status" value="1"/>
</dbReference>
<name>A0A928UZY0_9SPHI</name>
<dbReference type="AlphaFoldDB" id="A0A928UZY0"/>
<organism evidence="3 4">
    <name type="scientific">Sphingobacterium hungaricum</name>
    <dbReference type="NCBI Taxonomy" id="2082723"/>
    <lineage>
        <taxon>Bacteria</taxon>
        <taxon>Pseudomonadati</taxon>
        <taxon>Bacteroidota</taxon>
        <taxon>Sphingobacteriia</taxon>
        <taxon>Sphingobacteriales</taxon>
        <taxon>Sphingobacteriaceae</taxon>
        <taxon>Sphingobacterium</taxon>
    </lineage>
</organism>
<evidence type="ECO:0000313" key="4">
    <source>
        <dbReference type="Proteomes" id="UP000616201"/>
    </source>
</evidence>
<evidence type="ECO:0000313" key="3">
    <source>
        <dbReference type="EMBL" id="MBE8715188.1"/>
    </source>
</evidence>
<reference evidence="3" key="1">
    <citation type="submission" date="2018-02" db="EMBL/GenBank/DDBJ databases">
        <authorList>
            <person name="Vasarhelyi B.M."/>
            <person name="Deshmukh S."/>
            <person name="Balint B."/>
            <person name="Kukolya J."/>
        </authorList>
    </citation>
    <scope>NUCLEOTIDE SEQUENCE</scope>
    <source>
        <strain evidence="3">KB22</strain>
    </source>
</reference>
<evidence type="ECO:0000256" key="2">
    <source>
        <dbReference type="PROSITE-ProRule" id="PRU01282"/>
    </source>
</evidence>
<sequence>MIQVYGIKNCSTVKKALNWLEDKKLDYQFHDYKKEPATLTKLQEWEKSVSWEVLVNKKGTTWRKFSKDEQAAVTDAKTANEALLANNSLIKRPVLEIDKQLIVGFNEEEYLQKLT</sequence>
<dbReference type="PANTHER" id="PTHR30041:SF8">
    <property type="entry name" value="PROTEIN YFFB"/>
    <property type="match status" value="1"/>
</dbReference>
<dbReference type="EMBL" id="PRDK01000009">
    <property type="protein sequence ID" value="MBE8715188.1"/>
    <property type="molecule type" value="Genomic_DNA"/>
</dbReference>
<keyword evidence="4" id="KW-1185">Reference proteome</keyword>
<dbReference type="InterPro" id="IPR036249">
    <property type="entry name" value="Thioredoxin-like_sf"/>
</dbReference>
<dbReference type="InterPro" id="IPR006504">
    <property type="entry name" value="Tscrpt_reg_Spx/MgsR"/>
</dbReference>
<dbReference type="Pfam" id="PF03960">
    <property type="entry name" value="ArsC"/>
    <property type="match status" value="1"/>
</dbReference>
<evidence type="ECO:0000256" key="1">
    <source>
        <dbReference type="ARBA" id="ARBA00007198"/>
    </source>
</evidence>
<dbReference type="PROSITE" id="PS51353">
    <property type="entry name" value="ARSC"/>
    <property type="match status" value="1"/>
</dbReference>
<dbReference type="Proteomes" id="UP000616201">
    <property type="component" value="Unassembled WGS sequence"/>
</dbReference>